<evidence type="ECO:0000259" key="11">
    <source>
        <dbReference type="PROSITE" id="PS51755"/>
    </source>
</evidence>
<gene>
    <name evidence="12" type="ORF">IAB31_00145</name>
</gene>
<dbReference type="PANTHER" id="PTHR48111:SF2">
    <property type="entry name" value="RESPONSE REGULATOR SAER"/>
    <property type="match status" value="1"/>
</dbReference>
<dbReference type="CDD" id="cd00383">
    <property type="entry name" value="trans_reg_C"/>
    <property type="match status" value="1"/>
</dbReference>
<dbReference type="InterPro" id="IPR001867">
    <property type="entry name" value="OmpR/PhoB-type_DNA-bd"/>
</dbReference>
<dbReference type="Gene3D" id="1.10.10.10">
    <property type="entry name" value="Winged helix-like DNA-binding domain superfamily/Winged helix DNA-binding domain"/>
    <property type="match status" value="1"/>
</dbReference>
<evidence type="ECO:0000256" key="6">
    <source>
        <dbReference type="ARBA" id="ARBA00023163"/>
    </source>
</evidence>
<evidence type="ECO:0000259" key="10">
    <source>
        <dbReference type="PROSITE" id="PS50110"/>
    </source>
</evidence>
<evidence type="ECO:0000313" key="13">
    <source>
        <dbReference type="Proteomes" id="UP000886757"/>
    </source>
</evidence>
<feature type="modified residue" description="4-aspartylphosphate" evidence="8">
    <location>
        <position position="54"/>
    </location>
</feature>
<organism evidence="12 13">
    <name type="scientific">Candidatus Choladousia intestinavium</name>
    <dbReference type="NCBI Taxonomy" id="2840727"/>
    <lineage>
        <taxon>Bacteria</taxon>
        <taxon>Bacillati</taxon>
        <taxon>Bacillota</taxon>
        <taxon>Clostridia</taxon>
        <taxon>Lachnospirales</taxon>
        <taxon>Lachnospiraceae</taxon>
        <taxon>Lachnospiraceae incertae sedis</taxon>
        <taxon>Candidatus Choladousia</taxon>
    </lineage>
</organism>
<dbReference type="Gene3D" id="3.40.50.2300">
    <property type="match status" value="1"/>
</dbReference>
<protein>
    <recommendedName>
        <fullName evidence="1">Stage 0 sporulation protein A homolog</fullName>
    </recommendedName>
</protein>
<evidence type="ECO:0000256" key="8">
    <source>
        <dbReference type="PROSITE-ProRule" id="PRU00169"/>
    </source>
</evidence>
<keyword evidence="6" id="KW-0804">Transcription</keyword>
<keyword evidence="4" id="KW-0805">Transcription regulation</keyword>
<evidence type="ECO:0000256" key="4">
    <source>
        <dbReference type="ARBA" id="ARBA00023015"/>
    </source>
</evidence>
<dbReference type="PROSITE" id="PS51755">
    <property type="entry name" value="OMPR_PHOB"/>
    <property type="match status" value="1"/>
</dbReference>
<evidence type="ECO:0000256" key="7">
    <source>
        <dbReference type="ARBA" id="ARBA00024867"/>
    </source>
</evidence>
<feature type="DNA-binding region" description="OmpR/PhoB-type" evidence="9">
    <location>
        <begin position="132"/>
        <end position="230"/>
    </location>
</feature>
<sequence>MDENKILVVEDDGDIHRLLVRILKKGGYETLSAYSGTEARLLLEREEPMLILLDLMLPGISGEEVIHFVRQELKKDIPILILSAKSSLESKIETITRGADDYTTKPFEPEEVLVRIMAVLRRYKPESGKKPEQHMIYKQLSLNPVSRIVTAAEKQIALTPHEFEILRILLGQPDKVFSREALYEQVWKNGYYGEDNTVNVHISNIRRKLSAAGIQEEYIKTVWGIGFKMA</sequence>
<dbReference type="SMART" id="SM00862">
    <property type="entry name" value="Trans_reg_C"/>
    <property type="match status" value="1"/>
</dbReference>
<dbReference type="GO" id="GO:0032993">
    <property type="term" value="C:protein-DNA complex"/>
    <property type="evidence" value="ECO:0007669"/>
    <property type="project" value="TreeGrafter"/>
</dbReference>
<dbReference type="InterPro" id="IPR001789">
    <property type="entry name" value="Sig_transdc_resp-reg_receiver"/>
</dbReference>
<dbReference type="PROSITE" id="PS50110">
    <property type="entry name" value="RESPONSE_REGULATORY"/>
    <property type="match status" value="1"/>
</dbReference>
<dbReference type="GO" id="GO:0000156">
    <property type="term" value="F:phosphorelay response regulator activity"/>
    <property type="evidence" value="ECO:0007669"/>
    <property type="project" value="TreeGrafter"/>
</dbReference>
<dbReference type="Proteomes" id="UP000886757">
    <property type="component" value="Unassembled WGS sequence"/>
</dbReference>
<dbReference type="InterPro" id="IPR039420">
    <property type="entry name" value="WalR-like"/>
</dbReference>
<dbReference type="EMBL" id="DVGK01000003">
    <property type="protein sequence ID" value="HIR12321.1"/>
    <property type="molecule type" value="Genomic_DNA"/>
</dbReference>
<keyword evidence="3" id="KW-0902">Two-component regulatory system</keyword>
<comment type="function">
    <text evidence="7">May play the central regulatory role in sporulation. It may be an element of the effector pathway responsible for the activation of sporulation genes in response to nutritional stress. Spo0A may act in concert with spo0H (a sigma factor) to control the expression of some genes that are critical to the sporulation process.</text>
</comment>
<dbReference type="FunFam" id="1.10.10.10:FF:000018">
    <property type="entry name" value="DNA-binding response regulator ResD"/>
    <property type="match status" value="1"/>
</dbReference>
<dbReference type="PANTHER" id="PTHR48111">
    <property type="entry name" value="REGULATOR OF RPOS"/>
    <property type="match status" value="1"/>
</dbReference>
<evidence type="ECO:0000256" key="5">
    <source>
        <dbReference type="ARBA" id="ARBA00023125"/>
    </source>
</evidence>
<dbReference type="Pfam" id="PF00486">
    <property type="entry name" value="Trans_reg_C"/>
    <property type="match status" value="1"/>
</dbReference>
<evidence type="ECO:0000313" key="12">
    <source>
        <dbReference type="EMBL" id="HIR12321.1"/>
    </source>
</evidence>
<proteinExistence type="predicted"/>
<dbReference type="SMART" id="SM00448">
    <property type="entry name" value="REC"/>
    <property type="match status" value="1"/>
</dbReference>
<reference evidence="12" key="2">
    <citation type="journal article" date="2021" name="PeerJ">
        <title>Extensive microbial diversity within the chicken gut microbiome revealed by metagenomics and culture.</title>
        <authorList>
            <person name="Gilroy R."/>
            <person name="Ravi A."/>
            <person name="Getino M."/>
            <person name="Pursley I."/>
            <person name="Horton D.L."/>
            <person name="Alikhan N.F."/>
            <person name="Baker D."/>
            <person name="Gharbi K."/>
            <person name="Hall N."/>
            <person name="Watson M."/>
            <person name="Adriaenssens E.M."/>
            <person name="Foster-Nyarko E."/>
            <person name="Jarju S."/>
            <person name="Secka A."/>
            <person name="Antonio M."/>
            <person name="Oren A."/>
            <person name="Chaudhuri R.R."/>
            <person name="La Ragione R."/>
            <person name="Hildebrand F."/>
            <person name="Pallen M.J."/>
        </authorList>
    </citation>
    <scope>NUCLEOTIDE SEQUENCE</scope>
    <source>
        <strain evidence="12">ChiSjej4B22-8148</strain>
    </source>
</reference>
<name>A0A9D1AA17_9FIRM</name>
<reference evidence="12" key="1">
    <citation type="submission" date="2020-10" db="EMBL/GenBank/DDBJ databases">
        <authorList>
            <person name="Gilroy R."/>
        </authorList>
    </citation>
    <scope>NUCLEOTIDE SEQUENCE</scope>
    <source>
        <strain evidence="12">ChiSjej4B22-8148</strain>
    </source>
</reference>
<dbReference type="InterPro" id="IPR036388">
    <property type="entry name" value="WH-like_DNA-bd_sf"/>
</dbReference>
<evidence type="ECO:0000256" key="2">
    <source>
        <dbReference type="ARBA" id="ARBA00022553"/>
    </source>
</evidence>
<dbReference type="GO" id="GO:0005829">
    <property type="term" value="C:cytosol"/>
    <property type="evidence" value="ECO:0007669"/>
    <property type="project" value="TreeGrafter"/>
</dbReference>
<dbReference type="SUPFAM" id="SSF52172">
    <property type="entry name" value="CheY-like"/>
    <property type="match status" value="1"/>
</dbReference>
<evidence type="ECO:0000256" key="1">
    <source>
        <dbReference type="ARBA" id="ARBA00018672"/>
    </source>
</evidence>
<keyword evidence="2 8" id="KW-0597">Phosphoprotein</keyword>
<feature type="domain" description="OmpR/PhoB-type" evidence="11">
    <location>
        <begin position="132"/>
        <end position="230"/>
    </location>
</feature>
<accession>A0A9D1AA17</accession>
<comment type="caution">
    <text evidence="12">The sequence shown here is derived from an EMBL/GenBank/DDBJ whole genome shotgun (WGS) entry which is preliminary data.</text>
</comment>
<dbReference type="InterPro" id="IPR011006">
    <property type="entry name" value="CheY-like_superfamily"/>
</dbReference>
<evidence type="ECO:0000256" key="9">
    <source>
        <dbReference type="PROSITE-ProRule" id="PRU01091"/>
    </source>
</evidence>
<dbReference type="Pfam" id="PF00072">
    <property type="entry name" value="Response_reg"/>
    <property type="match status" value="1"/>
</dbReference>
<dbReference type="GO" id="GO:0000976">
    <property type="term" value="F:transcription cis-regulatory region binding"/>
    <property type="evidence" value="ECO:0007669"/>
    <property type="project" value="TreeGrafter"/>
</dbReference>
<feature type="domain" description="Response regulatory" evidence="10">
    <location>
        <begin position="5"/>
        <end position="120"/>
    </location>
</feature>
<dbReference type="AlphaFoldDB" id="A0A9D1AA17"/>
<keyword evidence="5 9" id="KW-0238">DNA-binding</keyword>
<evidence type="ECO:0000256" key="3">
    <source>
        <dbReference type="ARBA" id="ARBA00023012"/>
    </source>
</evidence>
<dbReference type="GO" id="GO:0006355">
    <property type="term" value="P:regulation of DNA-templated transcription"/>
    <property type="evidence" value="ECO:0007669"/>
    <property type="project" value="InterPro"/>
</dbReference>